<dbReference type="GO" id="GO:0016491">
    <property type="term" value="F:oxidoreductase activity"/>
    <property type="evidence" value="ECO:0007669"/>
    <property type="project" value="TreeGrafter"/>
</dbReference>
<name>A0A2G6E9U2_9BACT</name>
<evidence type="ECO:0000256" key="1">
    <source>
        <dbReference type="ARBA" id="ARBA00045876"/>
    </source>
</evidence>
<dbReference type="PANTHER" id="PTHR12697:SF5">
    <property type="entry name" value="DEOXYHYPUSINE HYDROXYLASE"/>
    <property type="match status" value="1"/>
</dbReference>
<comment type="function">
    <text evidence="1">Catalyzes the hydroxylation of the N(6)-(4-aminobutyl)-L-lysine intermediate produced by deoxyhypusine synthase/DHPS on a critical lysine of the eukaryotic translation initiation factor 5A/eIF-5A. This is the second step of the post-translational modification of that lysine into an unusual amino acid residue named hypusine. Hypusination is unique to mature eIF-5A factor and is essential for its function.</text>
</comment>
<dbReference type="EMBL" id="PDPS01000021">
    <property type="protein sequence ID" value="PID58840.1"/>
    <property type="molecule type" value="Genomic_DNA"/>
</dbReference>
<organism evidence="2 3">
    <name type="scientific">candidate division KSB3 bacterium</name>
    <dbReference type="NCBI Taxonomy" id="2044937"/>
    <lineage>
        <taxon>Bacteria</taxon>
        <taxon>candidate division KSB3</taxon>
    </lineage>
</organism>
<dbReference type="InterPro" id="IPR004155">
    <property type="entry name" value="PBS_lyase_HEAT"/>
</dbReference>
<reference evidence="2 3" key="1">
    <citation type="submission" date="2017-10" db="EMBL/GenBank/DDBJ databases">
        <title>Novel microbial diversity and functional potential in the marine mammal oral microbiome.</title>
        <authorList>
            <person name="Dudek N.K."/>
            <person name="Sun C.L."/>
            <person name="Burstein D."/>
            <person name="Kantor R.S."/>
            <person name="Aliaga Goltsman D.S."/>
            <person name="Bik E.M."/>
            <person name="Thomas B.C."/>
            <person name="Banfield J.F."/>
            <person name="Relman D.A."/>
        </authorList>
    </citation>
    <scope>NUCLEOTIDE SEQUENCE [LARGE SCALE GENOMIC DNA]</scope>
    <source>
        <strain evidence="2">DOLZORAL124_49_17</strain>
    </source>
</reference>
<evidence type="ECO:0000313" key="2">
    <source>
        <dbReference type="EMBL" id="PID58840.1"/>
    </source>
</evidence>
<gene>
    <name evidence="2" type="ORF">CSB45_02240</name>
</gene>
<dbReference type="SUPFAM" id="SSF48371">
    <property type="entry name" value="ARM repeat"/>
    <property type="match status" value="2"/>
</dbReference>
<dbReference type="InterPro" id="IPR021133">
    <property type="entry name" value="HEAT_type_2"/>
</dbReference>
<dbReference type="PANTHER" id="PTHR12697">
    <property type="entry name" value="PBS LYASE HEAT-LIKE PROTEIN"/>
    <property type="match status" value="1"/>
</dbReference>
<dbReference type="AlphaFoldDB" id="A0A2G6E9U2"/>
<dbReference type="SMART" id="SM00567">
    <property type="entry name" value="EZ_HEAT"/>
    <property type="match status" value="13"/>
</dbReference>
<dbReference type="Proteomes" id="UP000229740">
    <property type="component" value="Unassembled WGS sequence"/>
</dbReference>
<evidence type="ECO:0000313" key="3">
    <source>
        <dbReference type="Proteomes" id="UP000229740"/>
    </source>
</evidence>
<dbReference type="InterPro" id="IPR011989">
    <property type="entry name" value="ARM-like"/>
</dbReference>
<accession>A0A2G6E9U2</accession>
<dbReference type="PROSITE" id="PS50077">
    <property type="entry name" value="HEAT_REPEAT"/>
    <property type="match status" value="1"/>
</dbReference>
<evidence type="ECO:0008006" key="4">
    <source>
        <dbReference type="Google" id="ProtNLM"/>
    </source>
</evidence>
<proteinExistence type="predicted"/>
<protein>
    <recommendedName>
        <fullName evidence="4">TOG domain-containing protein</fullName>
    </recommendedName>
</protein>
<comment type="caution">
    <text evidence="2">The sequence shown here is derived from an EMBL/GenBank/DDBJ whole genome shotgun (WGS) entry which is preliminary data.</text>
</comment>
<sequence>MIATESFQALQSPDEEVRLQALMTLDAPGNTKETEQLVALLADQSWRVRKAAVKFLAGTDSELVVPFLIQALNVGDIELQTVRFHNSALECLNEIGRPAIPYLRVSLQDPDKDVRIASANVLGNIGHHDACDALLTALDDEHINVRYAAVEALSRIPSQKSVSPLTKILEEDDDWLKLPAISALGHIGDYRATPHLIKIAESPLFLQTVLEALGHIGDERGIPCVIEALSSNDQEIRKSAVISMEQIAHKLDKFHAITQQLPSYHTLFRSACSESVMLSLIDFMDGPDFNLAVSSIRMLGWSRRQDAAYALLERLGNEQYSEMIASALIHIGDEAIVPLERSYKTATNSEVRLIIIECLREIGGEQVPKILLEYIRDESDESLIHALLRSFTTPSLNVYLLPPDDSAYLDPILRCTKQYIESAHPLVRAEAIALWGMLRGEEALDDLLNATKDVDPRIRMKAIEHLGHLLPSCPEVLNHLTLLLSDDHPGIRKQVAFALGNAHAREAFQSLLLVLDDQTPLVQRAAVIGIARYLKQHPDEEYRQRALKKIGDILKNRCRRYEDGLLKIAFCRPLEHTETEQSKELLLRLTQDVDFDVRKTAILALGSFQACAESLIPILLTFLKDTHWCVRESAITALGLLGAKQAEPELLDMLHDPDTSVKKALLVTIGRIGSPKVIPTLIEYLAHDELDDSAYHGLLMLAERHLEDILPYQSDDNPKVHLYLKHILYSAKMSQNT</sequence>
<dbReference type="Gene3D" id="1.25.10.10">
    <property type="entry name" value="Leucine-rich Repeat Variant"/>
    <property type="match status" value="5"/>
</dbReference>
<dbReference type="InterPro" id="IPR016024">
    <property type="entry name" value="ARM-type_fold"/>
</dbReference>
<dbReference type="Pfam" id="PF13646">
    <property type="entry name" value="HEAT_2"/>
    <property type="match status" value="4"/>
</dbReference>